<dbReference type="Proteomes" id="UP000219546">
    <property type="component" value="Unassembled WGS sequence"/>
</dbReference>
<dbReference type="OrthoDB" id="397330at2"/>
<evidence type="ECO:0000313" key="4">
    <source>
        <dbReference type="Proteomes" id="UP000219546"/>
    </source>
</evidence>
<dbReference type="EMBL" id="OAOP01000003">
    <property type="protein sequence ID" value="SNX69520.1"/>
    <property type="molecule type" value="Genomic_DNA"/>
</dbReference>
<accession>A0A285CPK9</accession>
<sequence>MKRDIYFSYISEKIEILSYRINSMGKLNILNLNIHAEFFYRDLCNLIYGLRLENANTDKQNIAAIDLIDKNKKILIQVSATCTKKKINDTLSKDNLVEYKNHGYKLKFLFFSDAKNLRKNTFTNKHNIAFNPKEDIMDKETLLNDILKCKIDNQQEIFELVKAELGEKPDPNKISSNLAEIINLLSEEDLASKPQSNKLHEFNINKKIEHNNLLKIKKLIDTHKIHFTKVDGIYREFDKQGNNKSLSVFNKLTGFYTQEIIKENCSESQIFINIINNTITHIQESENYNKIPIEELEQCVSIIVVDAFIRCKIFENPEGYSYVTA</sequence>
<name>A0A285CPK9_9BACI</name>
<feature type="domain" description="ABC-three component systems C-terminal" evidence="1">
    <location>
        <begin position="176"/>
        <end position="315"/>
    </location>
</feature>
<keyword evidence="4" id="KW-1185">Reference proteome</keyword>
<reference evidence="3 4" key="1">
    <citation type="submission" date="2017-08" db="EMBL/GenBank/DDBJ databases">
        <authorList>
            <person name="de Groot N.N."/>
        </authorList>
    </citation>
    <scope>NUCLEOTIDE SEQUENCE [LARGE SCALE GENOMIC DNA]</scope>
    <source>
        <strain evidence="3 4">JC228</strain>
    </source>
</reference>
<dbReference type="InterPro" id="IPR047740">
    <property type="entry name" value="SMEK_dom"/>
</dbReference>
<feature type="domain" description="SMEK" evidence="2">
    <location>
        <begin position="9"/>
        <end position="146"/>
    </location>
</feature>
<dbReference type="NCBIfam" id="NF033859">
    <property type="entry name" value="SMEK_N"/>
    <property type="match status" value="1"/>
</dbReference>
<evidence type="ECO:0000259" key="2">
    <source>
        <dbReference type="Pfam" id="PF21941"/>
    </source>
</evidence>
<evidence type="ECO:0000313" key="3">
    <source>
        <dbReference type="EMBL" id="SNX69520.1"/>
    </source>
</evidence>
<dbReference type="Pfam" id="PF21941">
    <property type="entry name" value="SMEK_N"/>
    <property type="match status" value="1"/>
</dbReference>
<evidence type="ECO:0008006" key="5">
    <source>
        <dbReference type="Google" id="ProtNLM"/>
    </source>
</evidence>
<dbReference type="InterPro" id="IPR046919">
    <property type="entry name" value="ABC-3C_CTD10"/>
</dbReference>
<dbReference type="Pfam" id="PF20275">
    <property type="entry name" value="CTD10"/>
    <property type="match status" value="1"/>
</dbReference>
<evidence type="ECO:0000259" key="1">
    <source>
        <dbReference type="Pfam" id="PF20275"/>
    </source>
</evidence>
<dbReference type="AlphaFoldDB" id="A0A285CPK9"/>
<organism evidence="3 4">
    <name type="scientific">Bacillus oleivorans</name>
    <dbReference type="NCBI Taxonomy" id="1448271"/>
    <lineage>
        <taxon>Bacteria</taxon>
        <taxon>Bacillati</taxon>
        <taxon>Bacillota</taxon>
        <taxon>Bacilli</taxon>
        <taxon>Bacillales</taxon>
        <taxon>Bacillaceae</taxon>
        <taxon>Bacillus</taxon>
    </lineage>
</organism>
<protein>
    <recommendedName>
        <fullName evidence="5">SMEK domain-containing protein</fullName>
    </recommendedName>
</protein>
<gene>
    <name evidence="3" type="ORF">SAMN05877753_10394</name>
</gene>
<dbReference type="RefSeq" id="WP_097158040.1">
    <property type="nucleotide sequence ID" value="NZ_JBEPMQ010000002.1"/>
</dbReference>
<proteinExistence type="predicted"/>